<keyword evidence="2" id="KW-1185">Reference proteome</keyword>
<accession>A0ABY4EP69</accession>
<dbReference type="EMBL" id="CP095073">
    <property type="protein sequence ID" value="UOQ45407.1"/>
    <property type="molecule type" value="Genomic_DNA"/>
</dbReference>
<organism evidence="1 2">
    <name type="scientific">Halobacillus salinarum</name>
    <dbReference type="NCBI Taxonomy" id="2932257"/>
    <lineage>
        <taxon>Bacteria</taxon>
        <taxon>Bacillati</taxon>
        <taxon>Bacillota</taxon>
        <taxon>Bacilli</taxon>
        <taxon>Bacillales</taxon>
        <taxon>Bacillaceae</taxon>
        <taxon>Halobacillus</taxon>
    </lineage>
</organism>
<reference evidence="1 2" key="1">
    <citation type="submission" date="2022-04" db="EMBL/GenBank/DDBJ databases">
        <title>Halobacillus sp. isolated from saltern.</title>
        <authorList>
            <person name="Won M."/>
            <person name="Lee C.-M."/>
            <person name="Woen H.-Y."/>
            <person name="Kwon S.-W."/>
        </authorList>
    </citation>
    <scope>NUCLEOTIDE SEQUENCE [LARGE SCALE GENOMIC DNA]</scope>
    <source>
        <strain evidence="1 2">SSBR10-3</strain>
    </source>
</reference>
<protein>
    <submittedName>
        <fullName evidence="1">Uncharacterized protein</fullName>
    </submittedName>
</protein>
<gene>
    <name evidence="1" type="ORF">MUN89_05530</name>
</gene>
<name>A0ABY4EP69_9BACI</name>
<dbReference type="RefSeq" id="WP_244712110.1">
    <property type="nucleotide sequence ID" value="NZ_CP095073.1"/>
</dbReference>
<proteinExistence type="predicted"/>
<evidence type="ECO:0000313" key="2">
    <source>
        <dbReference type="Proteomes" id="UP000831787"/>
    </source>
</evidence>
<dbReference type="Proteomes" id="UP000831787">
    <property type="component" value="Chromosome"/>
</dbReference>
<evidence type="ECO:0000313" key="1">
    <source>
        <dbReference type="EMBL" id="UOQ45407.1"/>
    </source>
</evidence>
<sequence length="76" mass="9069">MYRLLYTQVEDDGERIMHIKSFREGRILLFYTSEIFHIRDSVLKAYLIPLLNKINNGSFDQPLNGNDRVQHIFNKI</sequence>